<dbReference type="SUPFAM" id="SSF47473">
    <property type="entry name" value="EF-hand"/>
    <property type="match status" value="1"/>
</dbReference>
<feature type="region of interest" description="Disordered" evidence="2">
    <location>
        <begin position="1"/>
        <end position="20"/>
    </location>
</feature>
<organism evidence="5 6">
    <name type="scientific">Batillaria attramentaria</name>
    <dbReference type="NCBI Taxonomy" id="370345"/>
    <lineage>
        <taxon>Eukaryota</taxon>
        <taxon>Metazoa</taxon>
        <taxon>Spiralia</taxon>
        <taxon>Lophotrochozoa</taxon>
        <taxon>Mollusca</taxon>
        <taxon>Gastropoda</taxon>
        <taxon>Caenogastropoda</taxon>
        <taxon>Sorbeoconcha</taxon>
        <taxon>Cerithioidea</taxon>
        <taxon>Batillariidae</taxon>
        <taxon>Batillaria</taxon>
    </lineage>
</organism>
<feature type="compositionally biased region" description="Polar residues" evidence="2">
    <location>
        <begin position="1"/>
        <end position="15"/>
    </location>
</feature>
<keyword evidence="3" id="KW-0812">Transmembrane</keyword>
<reference evidence="5 6" key="1">
    <citation type="journal article" date="2023" name="Sci. Data">
        <title>Genome assembly of the Korean intertidal mud-creeper Batillaria attramentaria.</title>
        <authorList>
            <person name="Patra A.K."/>
            <person name="Ho P.T."/>
            <person name="Jun S."/>
            <person name="Lee S.J."/>
            <person name="Kim Y."/>
            <person name="Won Y.J."/>
        </authorList>
    </citation>
    <scope>NUCLEOTIDE SEQUENCE [LARGE SCALE GENOMIC DNA]</scope>
    <source>
        <strain evidence="5">Wonlab-2016</strain>
    </source>
</reference>
<keyword evidence="1" id="KW-0106">Calcium</keyword>
<dbReference type="PROSITE" id="PS50222">
    <property type="entry name" value="EF_HAND_2"/>
    <property type="match status" value="1"/>
</dbReference>
<keyword evidence="3" id="KW-1133">Transmembrane helix</keyword>
<feature type="compositionally biased region" description="Acidic residues" evidence="2">
    <location>
        <begin position="89"/>
        <end position="160"/>
    </location>
</feature>
<evidence type="ECO:0000313" key="5">
    <source>
        <dbReference type="EMBL" id="KAK7464059.1"/>
    </source>
</evidence>
<feature type="region of interest" description="Disordered" evidence="2">
    <location>
        <begin position="43"/>
        <end position="218"/>
    </location>
</feature>
<dbReference type="Proteomes" id="UP001519460">
    <property type="component" value="Unassembled WGS sequence"/>
</dbReference>
<protein>
    <recommendedName>
        <fullName evidence="4">EF-hand domain-containing protein</fullName>
    </recommendedName>
</protein>
<evidence type="ECO:0000259" key="4">
    <source>
        <dbReference type="PROSITE" id="PS50222"/>
    </source>
</evidence>
<dbReference type="Gene3D" id="1.10.238.10">
    <property type="entry name" value="EF-hand"/>
    <property type="match status" value="2"/>
</dbReference>
<comment type="caution">
    <text evidence="5">The sequence shown here is derived from an EMBL/GenBank/DDBJ whole genome shotgun (WGS) entry which is preliminary data.</text>
</comment>
<gene>
    <name evidence="5" type="ORF">BaRGS_00037947</name>
</gene>
<keyword evidence="3" id="KW-0472">Membrane</keyword>
<dbReference type="InterPro" id="IPR002048">
    <property type="entry name" value="EF_hand_dom"/>
</dbReference>
<dbReference type="InterPro" id="IPR018247">
    <property type="entry name" value="EF_Hand_1_Ca_BS"/>
</dbReference>
<dbReference type="EMBL" id="JACVVK020000590">
    <property type="protein sequence ID" value="KAK7464059.1"/>
    <property type="molecule type" value="Genomic_DNA"/>
</dbReference>
<feature type="transmembrane region" description="Helical" evidence="3">
    <location>
        <begin position="21"/>
        <end position="39"/>
    </location>
</feature>
<evidence type="ECO:0000256" key="1">
    <source>
        <dbReference type="ARBA" id="ARBA00022837"/>
    </source>
</evidence>
<dbReference type="AlphaFoldDB" id="A0ABD0J846"/>
<accession>A0ABD0J846</accession>
<evidence type="ECO:0000256" key="2">
    <source>
        <dbReference type="SAM" id="MobiDB-lite"/>
    </source>
</evidence>
<feature type="compositionally biased region" description="Acidic residues" evidence="2">
    <location>
        <begin position="174"/>
        <end position="206"/>
    </location>
</feature>
<name>A0ABD0J846_9CAEN</name>
<dbReference type="PROSITE" id="PS00018">
    <property type="entry name" value="EF_HAND_1"/>
    <property type="match status" value="1"/>
</dbReference>
<feature type="domain" description="EF-hand" evidence="4">
    <location>
        <begin position="328"/>
        <end position="363"/>
    </location>
</feature>
<proteinExistence type="predicted"/>
<evidence type="ECO:0000313" key="6">
    <source>
        <dbReference type="Proteomes" id="UP001519460"/>
    </source>
</evidence>
<keyword evidence="6" id="KW-1185">Reference proteome</keyword>
<dbReference type="InterPro" id="IPR011992">
    <property type="entry name" value="EF-hand-dom_pair"/>
</dbReference>
<evidence type="ECO:0000256" key="3">
    <source>
        <dbReference type="SAM" id="Phobius"/>
    </source>
</evidence>
<sequence length="366" mass="39515">MNYPTTEQYNGSPQNSDRHPGILRTCFVVFVTCLAVLVTPRPQNISAGCPQADEERVPTPAEGTEEKPATGDETVTAEGEEGANNTEGATEEETAAEGEGATEEGATEEGAAEEGATEEGAGEEGATEEGAGEEGATEEGAGEEGAAEGGAEDGDGAEAGEELKAFFNFTTAENAEEGDEDETNAGEAEGETNAVEEETTVEETQEAPELTQEERDTFEELFNLYAEEDDNGNKTIGQRGIKLLFRYAGEIVDDKTYRQWLEEEDKDGVLFDKKRKPEDTRIEELLNCVNQLFPKSSESGDDDLDLDQVAKTMRSLERRGLFSEGSVLTEDDIKKILTDMDTDNSKKISRGEFVAFLCKPAAHNGQ</sequence>